<reference evidence="1 2" key="1">
    <citation type="submission" date="2019-03" db="EMBL/GenBank/DDBJ databases">
        <title>Complete Genome Sequence of Paraburkholderia dipogonis ICMP 19430T, a Nitrogen-fixing Symbiont of the South African Invasive Legume Dipogon lignosus in New Zealand.</title>
        <authorList>
            <person name="De Meyer S.E."/>
        </authorList>
    </citation>
    <scope>NUCLEOTIDE SEQUENCE [LARGE SCALE GENOMIC DNA]</scope>
    <source>
        <strain evidence="1 2">ICMP 19430</strain>
    </source>
</reference>
<dbReference type="GeneID" id="97310002"/>
<proteinExistence type="predicted"/>
<dbReference type="RefSeq" id="WP_134465747.1">
    <property type="nucleotide sequence ID" value="NZ_JBHMFL010000109.1"/>
</dbReference>
<name>A0A4Y8ML18_9BURK</name>
<evidence type="ECO:0000313" key="1">
    <source>
        <dbReference type="EMBL" id="TFE38098.1"/>
    </source>
</evidence>
<dbReference type="Proteomes" id="UP000297385">
    <property type="component" value="Unassembled WGS sequence"/>
</dbReference>
<dbReference type="Gene3D" id="3.40.190.10">
    <property type="entry name" value="Periplasmic binding protein-like II"/>
    <property type="match status" value="2"/>
</dbReference>
<comment type="caution">
    <text evidence="1">The sequence shown here is derived from an EMBL/GenBank/DDBJ whole genome shotgun (WGS) entry which is preliminary data.</text>
</comment>
<gene>
    <name evidence="1" type="ORF">E2553_37560</name>
</gene>
<protein>
    <submittedName>
        <fullName evidence="1">ABC transporter substrate-binding protein</fullName>
    </submittedName>
</protein>
<dbReference type="EMBL" id="SNVI01000004">
    <property type="protein sequence ID" value="TFE38098.1"/>
    <property type="molecule type" value="Genomic_DNA"/>
</dbReference>
<organism evidence="1 2">
    <name type="scientific">Paraburkholderia dipogonis</name>
    <dbReference type="NCBI Taxonomy" id="1211383"/>
    <lineage>
        <taxon>Bacteria</taxon>
        <taxon>Pseudomonadati</taxon>
        <taxon>Pseudomonadota</taxon>
        <taxon>Betaproteobacteria</taxon>
        <taxon>Burkholderiales</taxon>
        <taxon>Burkholderiaceae</taxon>
        <taxon>Paraburkholderia</taxon>
    </lineage>
</organism>
<dbReference type="AlphaFoldDB" id="A0A4Y8ML18"/>
<accession>A0A4Y8ML18</accession>
<dbReference type="SUPFAM" id="SSF53850">
    <property type="entry name" value="Periplasmic binding protein-like II"/>
    <property type="match status" value="1"/>
</dbReference>
<evidence type="ECO:0000313" key="2">
    <source>
        <dbReference type="Proteomes" id="UP000297385"/>
    </source>
</evidence>
<sequence>METQTIRVMWFVPPLLAMVAAQDPRSMATQAIRNRSSDEQFRALVADEVDAVVTSMDNVIGWNRRLGPQDFRVVAQIERTTPLVLVARPGRSNVSSLRGAEILVDAPDNGFVTALKVMLADAGIGHDEFRLVPAGGVQERLEALLARQGVATLLGPPFDAMAVKAGFVRVASVQESYPEFPGQGIVMRTGNSRARWLVGAWLGDLERARQAVQGRPALAMQTVVAAGLPVEAADGMIALNPQSLRPTAEGVALLIAHRRTLGLAGAHSDYPAIVDDSLVHEHIGEKA</sequence>